<reference evidence="1 2" key="1">
    <citation type="submission" date="2014-01" db="EMBL/GenBank/DDBJ databases">
        <authorList>
            <consortium name="DOE Joint Genome Institute"/>
            <person name="Anderson I."/>
            <person name="Huntemann M."/>
            <person name="Han J."/>
            <person name="Chen A."/>
            <person name="Kyrpides N."/>
            <person name="Mavromatis K."/>
            <person name="Markowitz V."/>
            <person name="Palaniappan K."/>
            <person name="Ivanova N."/>
            <person name="Schaumberg A."/>
            <person name="Pati A."/>
            <person name="Liolios K."/>
            <person name="Nordberg H.P."/>
            <person name="Cantor M.N."/>
            <person name="Hua S.X."/>
            <person name="Woyke T."/>
        </authorList>
    </citation>
    <scope>NUCLEOTIDE SEQUENCE [LARGE SCALE GENOMIC DNA]</scope>
    <source>
        <strain evidence="1 2">XH-48</strain>
    </source>
</reference>
<evidence type="ECO:0000313" key="1">
    <source>
        <dbReference type="EMBL" id="AHG00818.1"/>
    </source>
</evidence>
<accession>W0JUW8</accession>
<dbReference type="STRING" id="797299.HALLA_09330"/>
<dbReference type="Proteomes" id="UP000019024">
    <property type="component" value="Chromosome"/>
</dbReference>
<dbReference type="AlphaFoldDB" id="W0JUW8"/>
<sequence>MRRTDADSYEAYLRYLRERPDDQVALLESMSINVTGFFRNPDV</sequence>
<dbReference type="KEGG" id="hlr:HALLA_09330"/>
<dbReference type="EMBL" id="CP007055">
    <property type="protein sequence ID" value="AHG00818.1"/>
    <property type="molecule type" value="Genomic_DNA"/>
</dbReference>
<name>W0JUW8_9EURY</name>
<keyword evidence="2" id="KW-1185">Reference proteome</keyword>
<protein>
    <submittedName>
        <fullName evidence="1">Uncharacterized protein</fullName>
    </submittedName>
</protein>
<organism evidence="1 2">
    <name type="scientific">Halostagnicola larsenii XH-48</name>
    <dbReference type="NCBI Taxonomy" id="797299"/>
    <lineage>
        <taxon>Archaea</taxon>
        <taxon>Methanobacteriati</taxon>
        <taxon>Methanobacteriota</taxon>
        <taxon>Stenosarchaea group</taxon>
        <taxon>Halobacteria</taxon>
        <taxon>Halobacteriales</taxon>
        <taxon>Natrialbaceae</taxon>
        <taxon>Halostagnicola</taxon>
    </lineage>
</organism>
<proteinExistence type="predicted"/>
<dbReference type="eggNOG" id="arCOG04402">
    <property type="taxonomic scope" value="Archaea"/>
</dbReference>
<gene>
    <name evidence="1" type="ORF">HALLA_09330</name>
</gene>
<dbReference type="HOGENOM" id="CLU_3227706_0_0_2"/>
<evidence type="ECO:0000313" key="2">
    <source>
        <dbReference type="Proteomes" id="UP000019024"/>
    </source>
</evidence>